<protein>
    <submittedName>
        <fullName evidence="6">PAS domain S-box protein</fullName>
    </submittedName>
</protein>
<dbReference type="InterPro" id="IPR013656">
    <property type="entry name" value="PAS_4"/>
</dbReference>
<keyword evidence="2" id="KW-0804">Transcription</keyword>
<feature type="coiled-coil region" evidence="3">
    <location>
        <begin position="380"/>
        <end position="407"/>
    </location>
</feature>
<dbReference type="PROSITE" id="PS50113">
    <property type="entry name" value="PAC"/>
    <property type="match status" value="1"/>
</dbReference>
<dbReference type="SUPFAM" id="SSF55781">
    <property type="entry name" value="GAF domain-like"/>
    <property type="match status" value="3"/>
</dbReference>
<name>A0AAE3KAA4_9EURY</name>
<evidence type="ECO:0000256" key="3">
    <source>
        <dbReference type="SAM" id="Coils"/>
    </source>
</evidence>
<evidence type="ECO:0000313" key="7">
    <source>
        <dbReference type="Proteomes" id="UP001203207"/>
    </source>
</evidence>
<feature type="domain" description="PAS" evidence="4">
    <location>
        <begin position="114"/>
        <end position="152"/>
    </location>
</feature>
<evidence type="ECO:0000256" key="2">
    <source>
        <dbReference type="ARBA" id="ARBA00023163"/>
    </source>
</evidence>
<dbReference type="RefSeq" id="WP_250585698.1">
    <property type="nucleotide sequence ID" value="NZ_JAKRVX010000008.1"/>
</dbReference>
<gene>
    <name evidence="6" type="ORF">AArcSt2_14755</name>
</gene>
<dbReference type="Pfam" id="PF13426">
    <property type="entry name" value="PAS_9"/>
    <property type="match status" value="1"/>
</dbReference>
<dbReference type="Proteomes" id="UP001203207">
    <property type="component" value="Unassembled WGS sequence"/>
</dbReference>
<accession>A0AAE3KAA4</accession>
<feature type="domain" description="PAS" evidence="4">
    <location>
        <begin position="397"/>
        <end position="468"/>
    </location>
</feature>
<feature type="domain" description="PAC" evidence="5">
    <location>
        <begin position="472"/>
        <end position="524"/>
    </location>
</feature>
<reference evidence="6" key="2">
    <citation type="submission" date="2022-02" db="EMBL/GenBank/DDBJ databases">
        <authorList>
            <person name="Elcheninov A.G."/>
            <person name="Sorokin D.Y."/>
            <person name="Kublanov I.V."/>
        </authorList>
    </citation>
    <scope>NUCLEOTIDE SEQUENCE</scope>
    <source>
        <strain evidence="6">AArc-St2</strain>
    </source>
</reference>
<keyword evidence="7" id="KW-1185">Reference proteome</keyword>
<dbReference type="SMART" id="SM00091">
    <property type="entry name" value="PAS"/>
    <property type="match status" value="2"/>
</dbReference>
<dbReference type="InterPro" id="IPR036388">
    <property type="entry name" value="WH-like_DNA-bd_sf"/>
</dbReference>
<evidence type="ECO:0000259" key="4">
    <source>
        <dbReference type="PROSITE" id="PS50112"/>
    </source>
</evidence>
<dbReference type="InterPro" id="IPR000700">
    <property type="entry name" value="PAS-assoc_C"/>
</dbReference>
<keyword evidence="1" id="KW-0805">Transcription regulation</keyword>
<organism evidence="6 7">
    <name type="scientific">Natronocalculus amylovorans</name>
    <dbReference type="NCBI Taxonomy" id="2917812"/>
    <lineage>
        <taxon>Archaea</taxon>
        <taxon>Methanobacteriati</taxon>
        <taxon>Methanobacteriota</taxon>
        <taxon>Stenosarchaea group</taxon>
        <taxon>Halobacteria</taxon>
        <taxon>Halobacteriales</taxon>
        <taxon>Haloferacaceae</taxon>
        <taxon>Natronocalculus</taxon>
    </lineage>
</organism>
<keyword evidence="3" id="KW-0175">Coiled coil</keyword>
<dbReference type="SUPFAM" id="SSF55785">
    <property type="entry name" value="PYP-like sensor domain (PAS domain)"/>
    <property type="match status" value="3"/>
</dbReference>
<proteinExistence type="predicted"/>
<reference evidence="6" key="1">
    <citation type="journal article" date="2022" name="Syst. Appl. Microbiol.">
        <title>Natronocalculus amylovorans gen. nov., sp. nov., and Natranaeroarchaeum aerophilus sp. nov., dominant culturable amylolytic natronoarchaea from hypersaline soda lakes in southwestern Siberia.</title>
        <authorList>
            <person name="Sorokin D.Y."/>
            <person name="Elcheninov A.G."/>
            <person name="Khizhniak T.V."/>
            <person name="Koenen M."/>
            <person name="Bale N.J."/>
            <person name="Damste J.S.S."/>
            <person name="Kublanov I.V."/>
        </authorList>
    </citation>
    <scope>NUCLEOTIDE SEQUENCE</scope>
    <source>
        <strain evidence="6">AArc-St2</strain>
    </source>
</reference>
<dbReference type="Pfam" id="PF08448">
    <property type="entry name" value="PAS_4"/>
    <property type="match status" value="2"/>
</dbReference>
<dbReference type="InterPro" id="IPR029016">
    <property type="entry name" value="GAF-like_dom_sf"/>
</dbReference>
<dbReference type="CDD" id="cd00130">
    <property type="entry name" value="PAS"/>
    <property type="match status" value="3"/>
</dbReference>
<dbReference type="Pfam" id="PF04967">
    <property type="entry name" value="HTH_10"/>
    <property type="match status" value="1"/>
</dbReference>
<dbReference type="PANTHER" id="PTHR44757">
    <property type="entry name" value="DIGUANYLATE CYCLASE DGCP"/>
    <property type="match status" value="1"/>
</dbReference>
<dbReference type="InterPro" id="IPR052155">
    <property type="entry name" value="Biofilm_reg_signaling"/>
</dbReference>
<dbReference type="InterPro" id="IPR035965">
    <property type="entry name" value="PAS-like_dom_sf"/>
</dbReference>
<dbReference type="InterPro" id="IPR007050">
    <property type="entry name" value="HTH_bacterioopsin"/>
</dbReference>
<evidence type="ECO:0000313" key="6">
    <source>
        <dbReference type="EMBL" id="MCL9818200.1"/>
    </source>
</evidence>
<evidence type="ECO:0000259" key="5">
    <source>
        <dbReference type="PROSITE" id="PS50113"/>
    </source>
</evidence>
<dbReference type="Gene3D" id="3.30.450.40">
    <property type="match status" value="3"/>
</dbReference>
<dbReference type="Gene3D" id="3.30.450.20">
    <property type="entry name" value="PAS domain"/>
    <property type="match status" value="3"/>
</dbReference>
<dbReference type="InterPro" id="IPR000014">
    <property type="entry name" value="PAS"/>
</dbReference>
<evidence type="ECO:0000256" key="1">
    <source>
        <dbReference type="ARBA" id="ARBA00023015"/>
    </source>
</evidence>
<dbReference type="PROSITE" id="PS50112">
    <property type="entry name" value="PAS"/>
    <property type="match status" value="2"/>
</dbReference>
<dbReference type="AlphaFoldDB" id="A0AAE3KAA4"/>
<dbReference type="Gene3D" id="1.10.10.10">
    <property type="entry name" value="Winged helix-like DNA-binding domain superfamily/Winged helix DNA-binding domain"/>
    <property type="match status" value="1"/>
</dbReference>
<sequence>MPVVIASARTEKVVAVNTAATILFDKDQSSLVGSHQTELHPPELEEQHRELFRTAVDGNEDIVYSYENEGVVVQQRDGTKVPVDVRTYTVEYDNETYVVGLFEDARDRLARVKQLTEQSTAIESSPAGIAILGPDGTYNYMNQAHAELFGYETPKKLIDGNWQQFYSDQRVAEIETEVLPVLEESGNWDGELTGQRRDGSEVVQRVSLATLPNGGLTCVAIDLTNREQTQQRLAEVRELGEGIMLAKNVDQALTLTINALTDIVDRPLSGYWQHDKDTDELLPVELSAGMKELIETTLTFESPQSPVGQSFVAGEPACHPDFPVTASDLNRDTCLSSAYIVPVGKYGVLIVGSSEPENFLKEDKELIRIISRHLQVALLLIDEREQLRSARERAEAHEAQLERVIDTVPQLIFAKNTDGEFILANEAVADAYGTTTEALVGSTDLDFSATEDEVDVFTEDDRLVIETGESIHRKRETLTDSDGTERILETWKIPFNSVNNGTDAVLGVANDITELVGVREELRRQKQLRKLTSLSNELLQTSTLNEAFSVCVDAVEDAVEDVDLITIYQYDDGTLHKQTSKHADGFFPPRIEPGESAIWQVVGADRSQWIHQDGFGPLGNPENSTDYGQLLAVSIGREAVLAVCTKECTDENKDFITAIANQTQTAITRIQQAQSIQNLSGNVTEVSQRADRYQQVWEVFIHVARSIIKARTRDGVEAAILSFGNKLTDYTHVGRYNPIEDRLDITSVSSEGGPAKLYSRDKRFPAVTAAAEVTTELVDGTDTQEHSEWLRQLLYFGYRSSLAVPLANNDTVYGVCEFVSTSVEDIDQPLIQTAETLGLLAGSKIASMEASDSSNREIRFTVECYGCSPLFPGLPSESTFIFDVFTLSKEQIAFLRGEVTGLSSESVRTYLSQVPNIEIESIEQLDTGICEVSLRIIGSKESELRRLFDSVAGQQVNMAKIRCQPDVDVFDLRTVNNKSVAETRSQLESLYDSCSLRRKESVRQDKIRTDADTSNLTQRQKEILEIAVQQGYYASPRDTSGAELAEQLDISSSTLHQHLRAIEHKVMHSFFQRS</sequence>
<dbReference type="EMBL" id="JAKRVX010000008">
    <property type="protein sequence ID" value="MCL9818200.1"/>
    <property type="molecule type" value="Genomic_DNA"/>
</dbReference>
<dbReference type="PANTHER" id="PTHR44757:SF2">
    <property type="entry name" value="BIOFILM ARCHITECTURE MAINTENANCE PROTEIN MBAA"/>
    <property type="match status" value="1"/>
</dbReference>
<comment type="caution">
    <text evidence="6">The sequence shown here is derived from an EMBL/GenBank/DDBJ whole genome shotgun (WGS) entry which is preliminary data.</text>
</comment>
<dbReference type="NCBIfam" id="TIGR00229">
    <property type="entry name" value="sensory_box"/>
    <property type="match status" value="3"/>
</dbReference>